<accession>A0A6C0B3X2</accession>
<reference evidence="2" key="1">
    <citation type="journal article" date="2020" name="Nature">
        <title>Giant virus diversity and host interactions through global metagenomics.</title>
        <authorList>
            <person name="Schulz F."/>
            <person name="Roux S."/>
            <person name="Paez-Espino D."/>
            <person name="Jungbluth S."/>
            <person name="Walsh D.A."/>
            <person name="Denef V.J."/>
            <person name="McMahon K.D."/>
            <person name="Konstantinidis K.T."/>
            <person name="Eloe-Fadrosh E.A."/>
            <person name="Kyrpides N.C."/>
            <person name="Woyke T."/>
        </authorList>
    </citation>
    <scope>NUCLEOTIDE SEQUENCE</scope>
    <source>
        <strain evidence="2">GVMAG-M-3300009422-16</strain>
    </source>
</reference>
<keyword evidence="1" id="KW-0812">Transmembrane</keyword>
<proteinExistence type="predicted"/>
<feature type="transmembrane region" description="Helical" evidence="1">
    <location>
        <begin position="154"/>
        <end position="171"/>
    </location>
</feature>
<dbReference type="AlphaFoldDB" id="A0A6C0B3X2"/>
<name>A0A6C0B3X2_9ZZZZ</name>
<dbReference type="EMBL" id="MN739066">
    <property type="protein sequence ID" value="QHS86925.1"/>
    <property type="molecule type" value="Genomic_DNA"/>
</dbReference>
<feature type="transmembrane region" description="Helical" evidence="1">
    <location>
        <begin position="177"/>
        <end position="196"/>
    </location>
</feature>
<feature type="transmembrane region" description="Helical" evidence="1">
    <location>
        <begin position="114"/>
        <end position="133"/>
    </location>
</feature>
<dbReference type="PROSITE" id="PS51257">
    <property type="entry name" value="PROKAR_LIPOPROTEIN"/>
    <property type="match status" value="1"/>
</dbReference>
<keyword evidence="1" id="KW-0472">Membrane</keyword>
<evidence type="ECO:0000256" key="1">
    <source>
        <dbReference type="SAM" id="Phobius"/>
    </source>
</evidence>
<organism evidence="2">
    <name type="scientific">viral metagenome</name>
    <dbReference type="NCBI Taxonomy" id="1070528"/>
    <lineage>
        <taxon>unclassified sequences</taxon>
        <taxon>metagenomes</taxon>
        <taxon>organismal metagenomes</taxon>
    </lineage>
</organism>
<feature type="transmembrane region" description="Helical" evidence="1">
    <location>
        <begin position="89"/>
        <end position="108"/>
    </location>
</feature>
<sequence length="214" mass="25574">MYRTFALLLWPSLFLLYSCVIMSDKPETQKKLVTNAVSATNCYTTVTLGSMYYLSKNPIFYQASLLINGTYFIWDTYRIILNNIKSESLYICHHIVALFFFNSMNYNYPSIIYHSYYIAEVSNILMYIIYYFLKTQEIKDNNNLKILNNLLLTQLIWYGFFRIPVALYILYYKKDEFSNFLYYSSCVTFIMGIKWWSGQFKGYKKSHKKYIKDA</sequence>
<protein>
    <recommendedName>
        <fullName evidence="3">TLC domain-containing protein</fullName>
    </recommendedName>
</protein>
<evidence type="ECO:0000313" key="2">
    <source>
        <dbReference type="EMBL" id="QHS86925.1"/>
    </source>
</evidence>
<evidence type="ECO:0008006" key="3">
    <source>
        <dbReference type="Google" id="ProtNLM"/>
    </source>
</evidence>
<keyword evidence="1" id="KW-1133">Transmembrane helix</keyword>